<feature type="region of interest" description="Disordered" evidence="4">
    <location>
        <begin position="98"/>
        <end position="176"/>
    </location>
</feature>
<dbReference type="InterPro" id="IPR050140">
    <property type="entry name" value="SRY-related_HMG-box_TF-like"/>
</dbReference>
<evidence type="ECO:0000256" key="3">
    <source>
        <dbReference type="PROSITE-ProRule" id="PRU00267"/>
    </source>
</evidence>
<comment type="caution">
    <text evidence="6">The sequence shown here is derived from an EMBL/GenBank/DDBJ whole genome shotgun (WGS) entry which is preliminary data.</text>
</comment>
<feature type="compositionally biased region" description="Low complexity" evidence="4">
    <location>
        <begin position="160"/>
        <end position="176"/>
    </location>
</feature>
<dbReference type="Proteomes" id="UP000518752">
    <property type="component" value="Unassembled WGS sequence"/>
</dbReference>
<dbReference type="GO" id="GO:0030154">
    <property type="term" value="P:cell differentiation"/>
    <property type="evidence" value="ECO:0007669"/>
    <property type="project" value="TreeGrafter"/>
</dbReference>
<feature type="compositionally biased region" description="Pro residues" evidence="4">
    <location>
        <begin position="16"/>
        <end position="34"/>
    </location>
</feature>
<evidence type="ECO:0000259" key="5">
    <source>
        <dbReference type="PROSITE" id="PS50118"/>
    </source>
</evidence>
<dbReference type="Gene3D" id="1.10.30.10">
    <property type="entry name" value="High mobility group box domain"/>
    <property type="match status" value="1"/>
</dbReference>
<evidence type="ECO:0000313" key="6">
    <source>
        <dbReference type="EMBL" id="KAF5391742.1"/>
    </source>
</evidence>
<keyword evidence="2" id="KW-0804">Transcription</keyword>
<dbReference type="GO" id="GO:0001228">
    <property type="term" value="F:DNA-binding transcription activator activity, RNA polymerase II-specific"/>
    <property type="evidence" value="ECO:0007669"/>
    <property type="project" value="TreeGrafter"/>
</dbReference>
<dbReference type="GO" id="GO:0005634">
    <property type="term" value="C:nucleus"/>
    <property type="evidence" value="ECO:0007669"/>
    <property type="project" value="UniProtKB-UniRule"/>
</dbReference>
<dbReference type="GO" id="GO:0000978">
    <property type="term" value="F:RNA polymerase II cis-regulatory region sequence-specific DNA binding"/>
    <property type="evidence" value="ECO:0007669"/>
    <property type="project" value="TreeGrafter"/>
</dbReference>
<dbReference type="PROSITE" id="PS50118">
    <property type="entry name" value="HMG_BOX_2"/>
    <property type="match status" value="1"/>
</dbReference>
<dbReference type="InterPro" id="IPR009071">
    <property type="entry name" value="HMG_box_dom"/>
</dbReference>
<keyword evidence="1 3" id="KW-0238">DNA-binding</keyword>
<accession>A0A8H5HYE5</accession>
<evidence type="ECO:0000313" key="7">
    <source>
        <dbReference type="Proteomes" id="UP000518752"/>
    </source>
</evidence>
<dbReference type="SUPFAM" id="SSF47095">
    <property type="entry name" value="HMG-box"/>
    <property type="match status" value="1"/>
</dbReference>
<dbReference type="InterPro" id="IPR036910">
    <property type="entry name" value="HMG_box_dom_sf"/>
</dbReference>
<reference evidence="6 7" key="1">
    <citation type="journal article" date="2020" name="ISME J.">
        <title>Uncovering the hidden diversity of litter-decomposition mechanisms in mushroom-forming fungi.</title>
        <authorList>
            <person name="Floudas D."/>
            <person name="Bentzer J."/>
            <person name="Ahren D."/>
            <person name="Johansson T."/>
            <person name="Persson P."/>
            <person name="Tunlid A."/>
        </authorList>
    </citation>
    <scope>NUCLEOTIDE SEQUENCE [LARGE SCALE GENOMIC DNA]</scope>
    <source>
        <strain evidence="6 7">CBS 406.79</strain>
    </source>
</reference>
<feature type="DNA-binding region" description="HMG box" evidence="3">
    <location>
        <begin position="30"/>
        <end position="99"/>
    </location>
</feature>
<keyword evidence="7" id="KW-1185">Reference proteome</keyword>
<evidence type="ECO:0000256" key="2">
    <source>
        <dbReference type="ARBA" id="ARBA00023163"/>
    </source>
</evidence>
<feature type="compositionally biased region" description="Basic and acidic residues" evidence="4">
    <location>
        <begin position="113"/>
        <end position="131"/>
    </location>
</feature>
<sequence>MNTDLNFPGPVFLPQLPQPHPVSDAPPPRIPRPPNAFMLFRSDLLRKKAIPQSAERRQQQLSKVAGECWSLLPLEKKQYWHDEAAKQLREHQLKYPDYKFTPATRGSGRKGKDKNASDDPGKIRALREKWTHIYGPAAPSSRRKKPKQKKDGNDPESLDDASASSSPSMSLLASPSASIDQASLPPVFPDPSFPHFANNTPQNTEIVFMNQYRHPVPLACPSPSAFDALYMAPSPSYDSSSSTPSSLYTAPSSPSSDAGFSAGGNTFDIAPSSYSYPGYNVYSPALRQPPSFTVLSGNRGPSEPPFLSPLVPPPSELIPKPVAQPPFENIPTVSYSPEPHDFDSLRLETLDYQPFDTRLFFDPSPMDNDNRMDFGSWSVPSQGFEPSMF</sequence>
<dbReference type="EMBL" id="JAACJN010000008">
    <property type="protein sequence ID" value="KAF5391742.1"/>
    <property type="molecule type" value="Genomic_DNA"/>
</dbReference>
<organism evidence="6 7">
    <name type="scientific">Collybiopsis confluens</name>
    <dbReference type="NCBI Taxonomy" id="2823264"/>
    <lineage>
        <taxon>Eukaryota</taxon>
        <taxon>Fungi</taxon>
        <taxon>Dikarya</taxon>
        <taxon>Basidiomycota</taxon>
        <taxon>Agaricomycotina</taxon>
        <taxon>Agaricomycetes</taxon>
        <taxon>Agaricomycetidae</taxon>
        <taxon>Agaricales</taxon>
        <taxon>Marasmiineae</taxon>
        <taxon>Omphalotaceae</taxon>
        <taxon>Collybiopsis</taxon>
    </lineage>
</organism>
<dbReference type="PANTHER" id="PTHR10270">
    <property type="entry name" value="SOX TRANSCRIPTION FACTOR"/>
    <property type="match status" value="1"/>
</dbReference>
<feature type="domain" description="HMG box" evidence="5">
    <location>
        <begin position="30"/>
        <end position="99"/>
    </location>
</feature>
<feature type="region of interest" description="Disordered" evidence="4">
    <location>
        <begin position="1"/>
        <end position="34"/>
    </location>
</feature>
<evidence type="ECO:0000256" key="4">
    <source>
        <dbReference type="SAM" id="MobiDB-lite"/>
    </source>
</evidence>
<dbReference type="CDD" id="cd01389">
    <property type="entry name" value="HMG-box_ROX1-like"/>
    <property type="match status" value="1"/>
</dbReference>
<keyword evidence="3" id="KW-0539">Nucleus</keyword>
<protein>
    <recommendedName>
        <fullName evidence="5">HMG box domain-containing protein</fullName>
    </recommendedName>
</protein>
<dbReference type="AlphaFoldDB" id="A0A8H5HYE5"/>
<proteinExistence type="predicted"/>
<dbReference type="SMART" id="SM00398">
    <property type="entry name" value="HMG"/>
    <property type="match status" value="1"/>
</dbReference>
<evidence type="ECO:0000256" key="1">
    <source>
        <dbReference type="ARBA" id="ARBA00023125"/>
    </source>
</evidence>
<name>A0A8H5HYE5_9AGAR</name>
<gene>
    <name evidence="6" type="ORF">D9757_001820</name>
</gene>
<dbReference type="PANTHER" id="PTHR10270:SF161">
    <property type="entry name" value="SEX-DETERMINING REGION Y PROTEIN"/>
    <property type="match status" value="1"/>
</dbReference>
<dbReference type="OrthoDB" id="6247875at2759"/>
<dbReference type="Pfam" id="PF00505">
    <property type="entry name" value="HMG_box"/>
    <property type="match status" value="1"/>
</dbReference>